<name>A0A7K4XBL5_REGSA</name>
<protein>
    <submittedName>
        <fullName evidence="1">DYH11 protein</fullName>
    </submittedName>
</protein>
<feature type="non-terminal residue" evidence="1">
    <location>
        <position position="1"/>
    </location>
</feature>
<dbReference type="InterPro" id="IPR027417">
    <property type="entry name" value="P-loop_NTPase"/>
</dbReference>
<dbReference type="Gene3D" id="3.40.50.300">
    <property type="entry name" value="P-loop containing nucleotide triphosphate hydrolases"/>
    <property type="match status" value="1"/>
</dbReference>
<accession>A0A7K4XBL5</accession>
<evidence type="ECO:0000313" key="2">
    <source>
        <dbReference type="Proteomes" id="UP000529728"/>
    </source>
</evidence>
<sequence>MSDCLLSLQVDLASLYIKMHAKNMPTVFLLTDAQVPDECFLVLINDLLAPGD</sequence>
<gene>
    <name evidence="1" type="primary">Dnah11</name>
    <name evidence="1" type="ORF">REGSAT_R14707</name>
</gene>
<proteinExistence type="predicted"/>
<dbReference type="Proteomes" id="UP000529728">
    <property type="component" value="Unassembled WGS sequence"/>
</dbReference>
<comment type="caution">
    <text evidence="1">The sequence shown here is derived from an EMBL/GenBank/DDBJ whole genome shotgun (WGS) entry which is preliminary data.</text>
</comment>
<dbReference type="AlphaFoldDB" id="A0A7K4XBL5"/>
<reference evidence="1 2" key="1">
    <citation type="submission" date="2019-09" db="EMBL/GenBank/DDBJ databases">
        <title>Bird 10,000 Genomes (B10K) Project - Family phase.</title>
        <authorList>
            <person name="Zhang G."/>
        </authorList>
    </citation>
    <scope>NUCLEOTIDE SEQUENCE [LARGE SCALE GENOMIC DNA]</scope>
    <source>
        <strain evidence="1">B10K-DU-001-18</strain>
        <tissue evidence="1">Muscle</tissue>
    </source>
</reference>
<organism evidence="1 2">
    <name type="scientific">Regulus satrapa</name>
    <name type="common">Golden-crowned kinglet</name>
    <dbReference type="NCBI Taxonomy" id="13245"/>
    <lineage>
        <taxon>Eukaryota</taxon>
        <taxon>Metazoa</taxon>
        <taxon>Chordata</taxon>
        <taxon>Craniata</taxon>
        <taxon>Vertebrata</taxon>
        <taxon>Euteleostomi</taxon>
        <taxon>Archelosauria</taxon>
        <taxon>Archosauria</taxon>
        <taxon>Dinosauria</taxon>
        <taxon>Saurischia</taxon>
        <taxon>Theropoda</taxon>
        <taxon>Coelurosauria</taxon>
        <taxon>Aves</taxon>
        <taxon>Neognathae</taxon>
        <taxon>Neoaves</taxon>
        <taxon>Telluraves</taxon>
        <taxon>Australaves</taxon>
        <taxon>Passeriformes</taxon>
        <taxon>Regulidae</taxon>
        <taxon>Regulus</taxon>
    </lineage>
</organism>
<keyword evidence="2" id="KW-1185">Reference proteome</keyword>
<dbReference type="OrthoDB" id="10251809at2759"/>
<evidence type="ECO:0000313" key="1">
    <source>
        <dbReference type="EMBL" id="NWR44311.1"/>
    </source>
</evidence>
<dbReference type="EMBL" id="VWZN01006158">
    <property type="protein sequence ID" value="NWR44311.1"/>
    <property type="molecule type" value="Genomic_DNA"/>
</dbReference>
<feature type="non-terminal residue" evidence="1">
    <location>
        <position position="52"/>
    </location>
</feature>